<dbReference type="STRING" id="582672.SAMN05216360_101283"/>
<feature type="region of interest" description="Disordered" evidence="1">
    <location>
        <begin position="211"/>
        <end position="250"/>
    </location>
</feature>
<gene>
    <name evidence="2" type="ORF">SAMN05216360_101283</name>
</gene>
<dbReference type="AlphaFoldDB" id="A0A1G9RJG4"/>
<dbReference type="Proteomes" id="UP000198704">
    <property type="component" value="Unassembled WGS sequence"/>
</dbReference>
<organism evidence="2 3">
    <name type="scientific">Methylobacterium phyllostachyos</name>
    <dbReference type="NCBI Taxonomy" id="582672"/>
    <lineage>
        <taxon>Bacteria</taxon>
        <taxon>Pseudomonadati</taxon>
        <taxon>Pseudomonadota</taxon>
        <taxon>Alphaproteobacteria</taxon>
        <taxon>Hyphomicrobiales</taxon>
        <taxon>Methylobacteriaceae</taxon>
        <taxon>Methylobacterium</taxon>
    </lineage>
</organism>
<dbReference type="Pfam" id="PF09849">
    <property type="entry name" value="DUF2076"/>
    <property type="match status" value="1"/>
</dbReference>
<name>A0A1G9RJG4_9HYPH</name>
<dbReference type="EMBL" id="FNHS01000001">
    <property type="protein sequence ID" value="SDM23364.1"/>
    <property type="molecule type" value="Genomic_DNA"/>
</dbReference>
<evidence type="ECO:0000256" key="1">
    <source>
        <dbReference type="SAM" id="MobiDB-lite"/>
    </source>
</evidence>
<evidence type="ECO:0000313" key="3">
    <source>
        <dbReference type="Proteomes" id="UP000198704"/>
    </source>
</evidence>
<keyword evidence="3" id="KW-1185">Reference proteome</keyword>
<dbReference type="InterPro" id="IPR018648">
    <property type="entry name" value="DUF2076"/>
</dbReference>
<sequence>MNSEERDVISGIFQRLEQAQSQPRDAEAERFIADKIRAQPYAPYAMAQLIYVQEEAIKSLNQQLEQARSQGTQAQSSGGGGFLSSIFGGGSSQRQEPQPGYAQQRPAGQPWGNAGGAPQGYPQQGYPQQGYPQQQGGPWGGQPQAPARGGGFLASALPMAAGAAGGMLLGSALSNAFAGGHSSLGSAAAAGLGGGGGETIVNNYYGDGGNQDLGAALDNGGGNDFQNAGFSDPGGDFGGDMGGGDDSDWT</sequence>
<proteinExistence type="predicted"/>
<feature type="region of interest" description="Disordered" evidence="1">
    <location>
        <begin position="1"/>
        <end position="26"/>
    </location>
</feature>
<evidence type="ECO:0000313" key="2">
    <source>
        <dbReference type="EMBL" id="SDM23364.1"/>
    </source>
</evidence>
<accession>A0A1G9RJG4</accession>
<reference evidence="3" key="1">
    <citation type="submission" date="2016-10" db="EMBL/GenBank/DDBJ databases">
        <authorList>
            <person name="Varghese N."/>
            <person name="Submissions S."/>
        </authorList>
    </citation>
    <scope>NUCLEOTIDE SEQUENCE [LARGE SCALE GENOMIC DNA]</scope>
    <source>
        <strain evidence="3">BL47</strain>
    </source>
</reference>
<dbReference type="RefSeq" id="WP_091712688.1">
    <property type="nucleotide sequence ID" value="NZ_FNHS01000001.1"/>
</dbReference>
<feature type="compositionally biased region" description="Gly residues" evidence="1">
    <location>
        <begin position="77"/>
        <end position="91"/>
    </location>
</feature>
<protein>
    <recommendedName>
        <fullName evidence="4">ABC transporter substrate-binding protein</fullName>
    </recommendedName>
</protein>
<evidence type="ECO:0008006" key="4">
    <source>
        <dbReference type="Google" id="ProtNLM"/>
    </source>
</evidence>
<feature type="compositionally biased region" description="Low complexity" evidence="1">
    <location>
        <begin position="119"/>
        <end position="147"/>
    </location>
</feature>
<feature type="region of interest" description="Disordered" evidence="1">
    <location>
        <begin position="68"/>
        <end position="147"/>
    </location>
</feature>
<dbReference type="OrthoDB" id="122910at2"/>